<dbReference type="InterPro" id="IPR002735">
    <property type="entry name" value="Transl_init_fac_IF2/IF5_dom"/>
</dbReference>
<dbReference type="SMART" id="SM00653">
    <property type="entry name" value="eIF2B_5"/>
    <property type="match status" value="1"/>
</dbReference>
<evidence type="ECO:0000256" key="3">
    <source>
        <dbReference type="ARBA" id="ARBA00022917"/>
    </source>
</evidence>
<evidence type="ECO:0000259" key="4">
    <source>
        <dbReference type="SMART" id="SM00653"/>
    </source>
</evidence>
<dbReference type="InterPro" id="IPR016189">
    <property type="entry name" value="Transl_init_fac_IF2/IF5_N"/>
</dbReference>
<dbReference type="FunFam" id="3.30.30.170:FF:000001">
    <property type="entry name" value="Eukaryotic translation initiation factor 2 subunit"/>
    <property type="match status" value="1"/>
</dbReference>
<dbReference type="SUPFAM" id="SSF75689">
    <property type="entry name" value="Zinc-binding domain of translation initiation factor 2 beta"/>
    <property type="match status" value="1"/>
</dbReference>
<gene>
    <name evidence="5" type="ORF">BSTOLATCC_MIC58209</name>
</gene>
<comment type="caution">
    <text evidence="5">The sequence shown here is derived from an EMBL/GenBank/DDBJ whole genome shotgun (WGS) entry which is preliminary data.</text>
</comment>
<dbReference type="InterPro" id="IPR016190">
    <property type="entry name" value="Transl_init_fac_IF2/IF5_Zn-bd"/>
</dbReference>
<dbReference type="Pfam" id="PF01873">
    <property type="entry name" value="eIF-5_eIF-2B"/>
    <property type="match status" value="1"/>
</dbReference>
<accession>A0AAU9K1F8</accession>
<sequence length="196" mass="22903">MTEECEHIDFSKMKKKRKPKLIAGTTDSIQLQNEIKYNEMLDQIFSNLKTHRGGNLKTNSQKIIIKGPEIQKIGTKKTAIVNFLEICDTLRRPSDHVSEFFFQEFGNEGSISQNILIIKGRYTESQIEVILKKYITEYVLCQMCRSMQTNLVRDPSIRTFMLKCEKCECIRSVQPLHKFYHHSLKADRKKAKMAEH</sequence>
<dbReference type="InterPro" id="IPR045196">
    <property type="entry name" value="IF2/IF5"/>
</dbReference>
<keyword evidence="3" id="KW-0648">Protein biosynthesis</keyword>
<dbReference type="AlphaFoldDB" id="A0AAU9K1F8"/>
<evidence type="ECO:0000256" key="2">
    <source>
        <dbReference type="ARBA" id="ARBA00022540"/>
    </source>
</evidence>
<evidence type="ECO:0000313" key="6">
    <source>
        <dbReference type="Proteomes" id="UP001162131"/>
    </source>
</evidence>
<dbReference type="PANTHER" id="PTHR23001:SF3">
    <property type="entry name" value="EUKARYOTIC TRANSLATION INITIATION FACTOR 2 SUBUNIT 2"/>
    <property type="match status" value="1"/>
</dbReference>
<dbReference type="SUPFAM" id="SSF100966">
    <property type="entry name" value="Translation initiation factor 2 beta, aIF2beta, N-terminal domain"/>
    <property type="match status" value="1"/>
</dbReference>
<keyword evidence="6" id="KW-1185">Reference proteome</keyword>
<evidence type="ECO:0000256" key="1">
    <source>
        <dbReference type="ARBA" id="ARBA00010397"/>
    </source>
</evidence>
<organism evidence="5 6">
    <name type="scientific">Blepharisma stoltei</name>
    <dbReference type="NCBI Taxonomy" id="1481888"/>
    <lineage>
        <taxon>Eukaryota</taxon>
        <taxon>Sar</taxon>
        <taxon>Alveolata</taxon>
        <taxon>Ciliophora</taxon>
        <taxon>Postciliodesmatophora</taxon>
        <taxon>Heterotrichea</taxon>
        <taxon>Heterotrichida</taxon>
        <taxon>Blepharismidae</taxon>
        <taxon>Blepharisma</taxon>
    </lineage>
</organism>
<dbReference type="PANTHER" id="PTHR23001">
    <property type="entry name" value="EUKARYOTIC TRANSLATION INITIATION FACTOR"/>
    <property type="match status" value="1"/>
</dbReference>
<proteinExistence type="inferred from homology"/>
<name>A0AAU9K1F8_9CILI</name>
<comment type="similarity">
    <text evidence="1">Belongs to the eIF-2-beta/eIF-5 family.</text>
</comment>
<protein>
    <recommendedName>
        <fullName evidence="4">Translation initiation factor IF2/IF5 domain-containing protein</fullName>
    </recommendedName>
</protein>
<dbReference type="EMBL" id="CAJZBQ010000056">
    <property type="protein sequence ID" value="CAG9333396.1"/>
    <property type="molecule type" value="Genomic_DNA"/>
</dbReference>
<keyword evidence="2" id="KW-0396">Initiation factor</keyword>
<dbReference type="GO" id="GO:0001731">
    <property type="term" value="P:formation of translation preinitiation complex"/>
    <property type="evidence" value="ECO:0007669"/>
    <property type="project" value="TreeGrafter"/>
</dbReference>
<reference evidence="5" key="1">
    <citation type="submission" date="2021-09" db="EMBL/GenBank/DDBJ databases">
        <authorList>
            <consortium name="AG Swart"/>
            <person name="Singh M."/>
            <person name="Singh A."/>
            <person name="Seah K."/>
            <person name="Emmerich C."/>
        </authorList>
    </citation>
    <scope>NUCLEOTIDE SEQUENCE</scope>
    <source>
        <strain evidence="5">ATCC30299</strain>
    </source>
</reference>
<dbReference type="Gene3D" id="3.30.30.170">
    <property type="match status" value="1"/>
</dbReference>
<dbReference type="GO" id="GO:0005850">
    <property type="term" value="C:eukaryotic translation initiation factor 2 complex"/>
    <property type="evidence" value="ECO:0007669"/>
    <property type="project" value="TreeGrafter"/>
</dbReference>
<dbReference type="GO" id="GO:0003743">
    <property type="term" value="F:translation initiation factor activity"/>
    <property type="evidence" value="ECO:0007669"/>
    <property type="project" value="UniProtKB-KW"/>
</dbReference>
<dbReference type="GO" id="GO:0031369">
    <property type="term" value="F:translation initiation factor binding"/>
    <property type="evidence" value="ECO:0007669"/>
    <property type="project" value="TreeGrafter"/>
</dbReference>
<dbReference type="GO" id="GO:0003729">
    <property type="term" value="F:mRNA binding"/>
    <property type="evidence" value="ECO:0007669"/>
    <property type="project" value="TreeGrafter"/>
</dbReference>
<dbReference type="Proteomes" id="UP001162131">
    <property type="component" value="Unassembled WGS sequence"/>
</dbReference>
<evidence type="ECO:0000313" key="5">
    <source>
        <dbReference type="EMBL" id="CAG9333396.1"/>
    </source>
</evidence>
<feature type="domain" description="Translation initiation factor IF2/IF5" evidence="4">
    <location>
        <begin position="60"/>
        <end position="170"/>
    </location>
</feature>